<protein>
    <submittedName>
        <fullName evidence="3">F-box protein: endocytic membrane traffic, recycling ReCYcling 1</fullName>
    </submittedName>
</protein>
<dbReference type="Pfam" id="PF12937">
    <property type="entry name" value="F-box-like"/>
    <property type="match status" value="1"/>
</dbReference>
<dbReference type="Proteomes" id="UP001447188">
    <property type="component" value="Unassembled WGS sequence"/>
</dbReference>
<organism evidence="3 4">
    <name type="scientific">Discina gigas</name>
    <dbReference type="NCBI Taxonomy" id="1032678"/>
    <lineage>
        <taxon>Eukaryota</taxon>
        <taxon>Fungi</taxon>
        <taxon>Dikarya</taxon>
        <taxon>Ascomycota</taxon>
        <taxon>Pezizomycotina</taxon>
        <taxon>Pezizomycetes</taxon>
        <taxon>Pezizales</taxon>
        <taxon>Discinaceae</taxon>
        <taxon>Discina</taxon>
    </lineage>
</organism>
<dbReference type="Gene3D" id="1.20.1280.50">
    <property type="match status" value="1"/>
</dbReference>
<comment type="caution">
    <text evidence="3">The sequence shown here is derived from an EMBL/GenBank/DDBJ whole genome shotgun (WGS) entry which is preliminary data.</text>
</comment>
<dbReference type="InterPro" id="IPR036047">
    <property type="entry name" value="F-box-like_dom_sf"/>
</dbReference>
<reference evidence="3 4" key="1">
    <citation type="submission" date="2024-02" db="EMBL/GenBank/DDBJ databases">
        <title>Discinaceae phylogenomics.</title>
        <authorList>
            <person name="Dirks A.C."/>
            <person name="James T.Y."/>
        </authorList>
    </citation>
    <scope>NUCLEOTIDE SEQUENCE [LARGE SCALE GENOMIC DNA]</scope>
    <source>
        <strain evidence="3 4">ACD0624</strain>
    </source>
</reference>
<dbReference type="Pfam" id="PF07393">
    <property type="entry name" value="Sec10_HB"/>
    <property type="match status" value="1"/>
</dbReference>
<evidence type="ECO:0000256" key="1">
    <source>
        <dbReference type="SAM" id="MobiDB-lite"/>
    </source>
</evidence>
<dbReference type="InterPro" id="IPR009976">
    <property type="entry name" value="Sec10-like"/>
</dbReference>
<dbReference type="EMBL" id="JBBBZM010000031">
    <property type="protein sequence ID" value="KAL0637749.1"/>
    <property type="molecule type" value="Genomic_DNA"/>
</dbReference>
<proteinExistence type="predicted"/>
<evidence type="ECO:0000259" key="2">
    <source>
        <dbReference type="PROSITE" id="PS50181"/>
    </source>
</evidence>
<keyword evidence="4" id="KW-1185">Reference proteome</keyword>
<accession>A0ABR3GP99</accession>
<dbReference type="SMART" id="SM00256">
    <property type="entry name" value="FBOX"/>
    <property type="match status" value="1"/>
</dbReference>
<sequence length="917" mass="102920">MDLGPPVMVRKQRSISQLKDSHKPILPAEILSSILEYLPVADLIRFARVSRRMQEMVYDDTRWVFRLRLMGVWNEAEARKRFEEAMKRRRATMAAKVAEETKKAVEMGVIPLAAVVGPGGAAANRTSTLFDACEEENRAKLQREADRRRAQARPLSDGFDMMSITPLTAELPRASIRDPASLLKVLPSVKSVRGFARQEYGRVYGALAPLYFDLAKAKTHTDPVVFRIFRDPEQQAQVLAQLRVFARSDTAYGWGERLERLNLMTGIFENAALREFEGGYESGDIDGRMKRYAHVLILLNGGAACIQLFVQKHPVMFEREKLGNPMDSFDTPTADSFTLDPSSEFFNQLSAVLNEQATVIDRVFPADVNVMLPFLERVAEDVVGEYITPILDEAHARNMEMYLKAVAGIYSQCMAFAGTLKPTKGSREVFESDVLDVMNRVFEPHVDLYLQDELEYFRKKSQEEVDKWERKILDADAATESFYMSNINREADKRDFLSTFKKVILMPVSVIPLPFANRNSVIIEAKSIEQSPYSNSDRLSVQGPESVPGTPGPEGRKSPMPPPTTELAAKAAIMNTRLEGIRSLFSLEVALSLVHNAKESLERAALFARSGGQTGEEAKEQCEAIFIALLQVLGPRHVKTGFDKAVEHLSAYNPRAATSHNHVAPLVTFLELVNVGDLIQQMIDVFYETELVAPKLTDRNDFLNPAAKEKKRFEQMLDERVAAGLNMGIDVLMNEVDHIFATTQLGTDFNPGVLGEVGGVGDFDIGPTDTARQVVDVVGGHTRLLVGSTDKNVLDVFNQEVGVRLFASLCKHIKRQRISVDGAIKLISDMNHYHSYIQSIKIKSLDPYFNALRELAQIYLIDPSHARQMATVIADPSRFGGIFRVEEVYEYATRREDWYRVKREVERAMYGIGCVVC</sequence>
<evidence type="ECO:0000313" key="4">
    <source>
        <dbReference type="Proteomes" id="UP001447188"/>
    </source>
</evidence>
<feature type="domain" description="F-box" evidence="2">
    <location>
        <begin position="26"/>
        <end position="66"/>
    </location>
</feature>
<name>A0ABR3GP99_9PEZI</name>
<dbReference type="InterPro" id="IPR001810">
    <property type="entry name" value="F-box_dom"/>
</dbReference>
<dbReference type="PANTHER" id="PTHR12100">
    <property type="entry name" value="SEC10"/>
    <property type="match status" value="1"/>
</dbReference>
<evidence type="ECO:0000313" key="3">
    <source>
        <dbReference type="EMBL" id="KAL0637749.1"/>
    </source>
</evidence>
<dbReference type="CDD" id="cd09917">
    <property type="entry name" value="F-box_SF"/>
    <property type="match status" value="1"/>
</dbReference>
<dbReference type="PROSITE" id="PS50181">
    <property type="entry name" value="FBOX"/>
    <property type="match status" value="1"/>
</dbReference>
<dbReference type="SUPFAM" id="SSF81383">
    <property type="entry name" value="F-box domain"/>
    <property type="match status" value="1"/>
</dbReference>
<dbReference type="InterPro" id="IPR048627">
    <property type="entry name" value="Sec10_HB"/>
</dbReference>
<dbReference type="PANTHER" id="PTHR12100:SF1">
    <property type="entry name" value="RECYCLIN-1"/>
    <property type="match status" value="1"/>
</dbReference>
<feature type="region of interest" description="Disordered" evidence="1">
    <location>
        <begin position="533"/>
        <end position="564"/>
    </location>
</feature>
<gene>
    <name evidence="3" type="primary">RCY1</name>
    <name evidence="3" type="ORF">Q9L58_003310</name>
</gene>